<dbReference type="FunCoup" id="K0KNF9">
    <property type="interactions" value="149"/>
</dbReference>
<keyword evidence="3" id="KW-0687">Ribonucleoprotein</keyword>
<evidence type="ECO:0000313" key="4">
    <source>
        <dbReference type="EMBL" id="CCH42929.1"/>
    </source>
</evidence>
<reference evidence="4 5" key="1">
    <citation type="journal article" date="2012" name="Eukaryot. Cell">
        <title>Draft genome sequence of Wickerhamomyces ciferrii NRRL Y-1031 F-60-10.</title>
        <authorList>
            <person name="Schneider J."/>
            <person name="Andrea H."/>
            <person name="Blom J."/>
            <person name="Jaenicke S."/>
            <person name="Ruckert C."/>
            <person name="Schorsch C."/>
            <person name="Szczepanowski R."/>
            <person name="Farwick M."/>
            <person name="Goesmann A."/>
            <person name="Puhler A."/>
            <person name="Schaffer S."/>
            <person name="Tauch A."/>
            <person name="Kohler T."/>
            <person name="Brinkrolf K."/>
        </authorList>
    </citation>
    <scope>NUCLEOTIDE SEQUENCE [LARGE SCALE GENOMIC DNA]</scope>
    <source>
        <strain evidence="5">ATCC 14091 / BCRC 22168 / CBS 111 / JCM 3599 / NBRC 0793 / NRRL Y-1031 F-60-10</strain>
    </source>
</reference>
<dbReference type="GO" id="GO:1990904">
    <property type="term" value="C:ribonucleoprotein complex"/>
    <property type="evidence" value="ECO:0007669"/>
    <property type="project" value="UniProtKB-KW"/>
</dbReference>
<proteinExistence type="inferred from homology"/>
<organism evidence="4 5">
    <name type="scientific">Wickerhamomyces ciferrii (strain ATCC 14091 / BCRC 22168 / CBS 111 / JCM 3599 / NBRC 0793 / NRRL Y-1031 F-60-10)</name>
    <name type="common">Yeast</name>
    <name type="synonym">Pichia ciferrii</name>
    <dbReference type="NCBI Taxonomy" id="1206466"/>
    <lineage>
        <taxon>Eukaryota</taxon>
        <taxon>Fungi</taxon>
        <taxon>Dikarya</taxon>
        <taxon>Ascomycota</taxon>
        <taxon>Saccharomycotina</taxon>
        <taxon>Saccharomycetes</taxon>
        <taxon>Phaffomycetales</taxon>
        <taxon>Wickerhamomycetaceae</taxon>
        <taxon>Wickerhamomyces</taxon>
    </lineage>
</organism>
<dbReference type="SUPFAM" id="SSF160369">
    <property type="entry name" value="Ribosomal protein L10-like"/>
    <property type="match status" value="1"/>
</dbReference>
<comment type="caution">
    <text evidence="4">The sequence shown here is derived from an EMBL/GenBank/DDBJ whole genome shotgun (WGS) entry which is preliminary data.</text>
</comment>
<comment type="similarity">
    <text evidence="1">Belongs to the universal ribosomal protein uL10 family.</text>
</comment>
<dbReference type="Gene3D" id="3.30.70.1730">
    <property type="match status" value="1"/>
</dbReference>
<dbReference type="InParanoid" id="K0KNF9"/>
<dbReference type="Pfam" id="PF00466">
    <property type="entry name" value="Ribosomal_L10"/>
    <property type="match status" value="1"/>
</dbReference>
<dbReference type="STRING" id="1206466.K0KNF9"/>
<evidence type="ECO:0000256" key="2">
    <source>
        <dbReference type="ARBA" id="ARBA00022980"/>
    </source>
</evidence>
<dbReference type="InterPro" id="IPR043141">
    <property type="entry name" value="Ribosomal_uL10-like_sf"/>
</dbReference>
<dbReference type="HOGENOM" id="CLU_078018_1_0_1"/>
<dbReference type="GO" id="GO:0005840">
    <property type="term" value="C:ribosome"/>
    <property type="evidence" value="ECO:0007669"/>
    <property type="project" value="UniProtKB-KW"/>
</dbReference>
<dbReference type="eggNOG" id="ENOG502QRUI">
    <property type="taxonomic scope" value="Eukaryota"/>
</dbReference>
<evidence type="ECO:0000256" key="3">
    <source>
        <dbReference type="ARBA" id="ARBA00023274"/>
    </source>
</evidence>
<protein>
    <submittedName>
        <fullName evidence="4">50S ribosomal protein L10</fullName>
    </submittedName>
</protein>
<dbReference type="EMBL" id="CAIF01000057">
    <property type="protein sequence ID" value="CCH42929.1"/>
    <property type="molecule type" value="Genomic_DNA"/>
</dbReference>
<dbReference type="CDD" id="cd05797">
    <property type="entry name" value="Ribosomal_L10"/>
    <property type="match status" value="1"/>
</dbReference>
<evidence type="ECO:0000256" key="1">
    <source>
        <dbReference type="ARBA" id="ARBA00008889"/>
    </source>
</evidence>
<dbReference type="InterPro" id="IPR001790">
    <property type="entry name" value="Ribosomal_uL10"/>
</dbReference>
<keyword evidence="2 4" id="KW-0689">Ribosomal protein</keyword>
<keyword evidence="5" id="KW-1185">Reference proteome</keyword>
<gene>
    <name evidence="4" type="ORF">BN7_2475</name>
</gene>
<evidence type="ECO:0000313" key="5">
    <source>
        <dbReference type="Proteomes" id="UP000009328"/>
    </source>
</evidence>
<accession>K0KNF9</accession>
<dbReference type="AlphaFoldDB" id="K0KNF9"/>
<dbReference type="InterPro" id="IPR047865">
    <property type="entry name" value="Ribosomal_uL10_bac_type"/>
</dbReference>
<sequence>MFGITSMNRVQCVNRISAHGAFVGANSGTRWASSKIQFQKGSTIIHKDVSPTTGLPPKNLKRDDSRKTYLINRYKTLLQDSPIVLFAHHNNLLKNEENQLRSTIKESGGDLHILRNNLFLAYLKAENEEYPSSIEAYERTKKNFHPLQPFLKGPTSMIIIKEQNPSIVGKIIKNLKNANEKLFIIGARVENNVMDLTQVQKFKDLPSKDQLQSELAGLLTILSGAGLVQTLQSASQHLYLSLESHRKNIDPSEKTDEVKEE</sequence>
<dbReference type="Proteomes" id="UP000009328">
    <property type="component" value="Unassembled WGS sequence"/>
</dbReference>
<dbReference type="PANTHER" id="PTHR11560">
    <property type="entry name" value="39S RIBOSOMAL PROTEIN L10, MITOCHONDRIAL"/>
    <property type="match status" value="1"/>
</dbReference>
<name>K0KNF9_WICCF</name>